<dbReference type="PROSITE" id="PS51900">
    <property type="entry name" value="CB"/>
    <property type="match status" value="1"/>
</dbReference>
<dbReference type="Pfam" id="PF22022">
    <property type="entry name" value="Phage_int_M"/>
    <property type="match status" value="1"/>
</dbReference>
<keyword evidence="4" id="KW-0233">DNA recombination</keyword>
<dbReference type="Pfam" id="PF00589">
    <property type="entry name" value="Phage_integrase"/>
    <property type="match status" value="1"/>
</dbReference>
<dbReference type="InterPro" id="IPR025166">
    <property type="entry name" value="Integrase_DNA_bind_dom"/>
</dbReference>
<accession>A0ABU5P7L4</accession>
<dbReference type="PROSITE" id="PS51898">
    <property type="entry name" value="TYR_RECOMBINASE"/>
    <property type="match status" value="1"/>
</dbReference>
<keyword evidence="9" id="KW-1185">Reference proteome</keyword>
<dbReference type="InterPro" id="IPR010998">
    <property type="entry name" value="Integrase_recombinase_N"/>
</dbReference>
<evidence type="ECO:0000256" key="5">
    <source>
        <dbReference type="PROSITE-ProRule" id="PRU01248"/>
    </source>
</evidence>
<comment type="similarity">
    <text evidence="1">Belongs to the 'phage' integrase family.</text>
</comment>
<evidence type="ECO:0000313" key="8">
    <source>
        <dbReference type="EMBL" id="MEA1605585.1"/>
    </source>
</evidence>
<dbReference type="Gene3D" id="3.30.160.390">
    <property type="entry name" value="Integrase, DNA-binding domain"/>
    <property type="match status" value="1"/>
</dbReference>
<evidence type="ECO:0000256" key="4">
    <source>
        <dbReference type="ARBA" id="ARBA00023172"/>
    </source>
</evidence>
<evidence type="ECO:0000313" key="9">
    <source>
        <dbReference type="Proteomes" id="UP001292571"/>
    </source>
</evidence>
<dbReference type="GO" id="GO:0003677">
    <property type="term" value="F:DNA binding"/>
    <property type="evidence" value="ECO:0007669"/>
    <property type="project" value="UniProtKB-KW"/>
</dbReference>
<dbReference type="InterPro" id="IPR050808">
    <property type="entry name" value="Phage_Integrase"/>
</dbReference>
<evidence type="ECO:0000256" key="3">
    <source>
        <dbReference type="ARBA" id="ARBA00023125"/>
    </source>
</evidence>
<feature type="domain" description="Tyr recombinase" evidence="6">
    <location>
        <begin position="215"/>
        <end position="388"/>
    </location>
</feature>
<dbReference type="RefSeq" id="WP_322948760.1">
    <property type="nucleotide sequence ID" value="NZ_JAYEET010000021.1"/>
</dbReference>
<protein>
    <submittedName>
        <fullName evidence="8">Integrase arm-type DNA-binding domain-containing protein</fullName>
    </submittedName>
</protein>
<dbReference type="InterPro" id="IPR002104">
    <property type="entry name" value="Integrase_catalytic"/>
</dbReference>
<dbReference type="InterPro" id="IPR044068">
    <property type="entry name" value="CB"/>
</dbReference>
<dbReference type="InterPro" id="IPR053876">
    <property type="entry name" value="Phage_int_M"/>
</dbReference>
<organism evidence="8 9">
    <name type="scientific">Pseudomonas spirodelae</name>
    <dbReference type="NCBI Taxonomy" id="3101751"/>
    <lineage>
        <taxon>Bacteria</taxon>
        <taxon>Pseudomonadati</taxon>
        <taxon>Pseudomonadota</taxon>
        <taxon>Gammaproteobacteria</taxon>
        <taxon>Pseudomonadales</taxon>
        <taxon>Pseudomonadaceae</taxon>
        <taxon>Pseudomonas</taxon>
    </lineage>
</organism>
<sequence>MGTLSAIQVANLTEPGTYEDGEGLRLVVKSAGTKSWIFRFQLDGKRRDMGLGGYPKVSLKVARAKAGALTAQLVGGADPLAARDAERTAKRQALQEKASRSTTFEALANEYLEIHGRNWSEGWRDDWNRKLRLYVLNHIGNLPPSDIGTEQVLKILRPIWSSKTRTADEVRSQIERVLDAAKAHGLREGENPARWRGHLDNLLSKSDKKAARKGQRFPAMKWKDVPELMLKLADDERRDSFAIRLLLLTGARAGTVRFAPWVEFDLTNAVWSIPADRMKTGVAFDIPLSPAAVALLQGIPRIDGSPYLFPGKGKTGVMHKGAMRLFLHGIGHADITNHGFRSSFRTWASDCTKFDKELCELALAHDQRTKTEGAYDRSDFFEKRRELMTAWGQFITTPPSANVIQGDFKRA</sequence>
<reference evidence="8 9" key="1">
    <citation type="submission" date="2023-12" db="EMBL/GenBank/DDBJ databases">
        <title>Pseudomonas sp. T5W1.</title>
        <authorList>
            <person name="Maltman C."/>
        </authorList>
    </citation>
    <scope>NUCLEOTIDE SEQUENCE [LARGE SCALE GENOMIC DNA]</scope>
    <source>
        <strain evidence="8 9">T5W1</strain>
    </source>
</reference>
<feature type="domain" description="Core-binding (CB)" evidence="7">
    <location>
        <begin position="102"/>
        <end position="182"/>
    </location>
</feature>
<keyword evidence="2" id="KW-0229">DNA integration</keyword>
<gene>
    <name evidence="8" type="ORF">SOP97_07085</name>
</gene>
<dbReference type="Gene3D" id="1.10.150.130">
    <property type="match status" value="1"/>
</dbReference>
<evidence type="ECO:0000259" key="6">
    <source>
        <dbReference type="PROSITE" id="PS51898"/>
    </source>
</evidence>
<dbReference type="SUPFAM" id="SSF56349">
    <property type="entry name" value="DNA breaking-rejoining enzymes"/>
    <property type="match status" value="1"/>
</dbReference>
<evidence type="ECO:0000259" key="7">
    <source>
        <dbReference type="PROSITE" id="PS51900"/>
    </source>
</evidence>
<dbReference type="Proteomes" id="UP001292571">
    <property type="component" value="Unassembled WGS sequence"/>
</dbReference>
<dbReference type="InterPro" id="IPR011010">
    <property type="entry name" value="DNA_brk_join_enz"/>
</dbReference>
<dbReference type="PANTHER" id="PTHR30629">
    <property type="entry name" value="PROPHAGE INTEGRASE"/>
    <property type="match status" value="1"/>
</dbReference>
<evidence type="ECO:0000256" key="1">
    <source>
        <dbReference type="ARBA" id="ARBA00008857"/>
    </source>
</evidence>
<dbReference type="EMBL" id="JAYEET010000021">
    <property type="protein sequence ID" value="MEA1605585.1"/>
    <property type="molecule type" value="Genomic_DNA"/>
</dbReference>
<comment type="caution">
    <text evidence="8">The sequence shown here is derived from an EMBL/GenBank/DDBJ whole genome shotgun (WGS) entry which is preliminary data.</text>
</comment>
<dbReference type="Gene3D" id="1.10.443.10">
    <property type="entry name" value="Intergrase catalytic core"/>
    <property type="match status" value="1"/>
</dbReference>
<dbReference type="CDD" id="cd00801">
    <property type="entry name" value="INT_P4_C"/>
    <property type="match status" value="1"/>
</dbReference>
<keyword evidence="3 5" id="KW-0238">DNA-binding</keyword>
<name>A0ABU5P7L4_9PSED</name>
<dbReference type="InterPro" id="IPR013762">
    <property type="entry name" value="Integrase-like_cat_sf"/>
</dbReference>
<dbReference type="Pfam" id="PF13356">
    <property type="entry name" value="Arm-DNA-bind_3"/>
    <property type="match status" value="1"/>
</dbReference>
<dbReference type="InterPro" id="IPR038488">
    <property type="entry name" value="Integrase_DNA-bd_sf"/>
</dbReference>
<evidence type="ECO:0000256" key="2">
    <source>
        <dbReference type="ARBA" id="ARBA00022908"/>
    </source>
</evidence>
<dbReference type="PANTHER" id="PTHR30629:SF2">
    <property type="entry name" value="PROPHAGE INTEGRASE INTS-RELATED"/>
    <property type="match status" value="1"/>
</dbReference>
<proteinExistence type="inferred from homology"/>